<dbReference type="AlphaFoldDB" id="A0A4Y2HTU3"/>
<evidence type="ECO:0000313" key="2">
    <source>
        <dbReference type="Proteomes" id="UP000499080"/>
    </source>
</evidence>
<organism evidence="1 2">
    <name type="scientific">Araneus ventricosus</name>
    <name type="common">Orbweaver spider</name>
    <name type="synonym">Epeira ventricosa</name>
    <dbReference type="NCBI Taxonomy" id="182803"/>
    <lineage>
        <taxon>Eukaryota</taxon>
        <taxon>Metazoa</taxon>
        <taxon>Ecdysozoa</taxon>
        <taxon>Arthropoda</taxon>
        <taxon>Chelicerata</taxon>
        <taxon>Arachnida</taxon>
        <taxon>Araneae</taxon>
        <taxon>Araneomorphae</taxon>
        <taxon>Entelegynae</taxon>
        <taxon>Araneoidea</taxon>
        <taxon>Araneidae</taxon>
        <taxon>Araneus</taxon>
    </lineage>
</organism>
<keyword evidence="2" id="KW-1185">Reference proteome</keyword>
<sequence>MDTMLASKVHYQFDEKIQVASCIIIRLLIRSKSLWNMHAVSPIHLPFSCHSPIKIHLDKQAEKVAKTTARGVKLRIPQHESASTLTYVIVPSGEVSGSRSECLFSPSILPKNQESRQSDRLSGPDRNLSAVSSGVRCSLKRISGQVATDEMIS</sequence>
<gene>
    <name evidence="1" type="ORF">AVEN_212209_1</name>
</gene>
<evidence type="ECO:0000313" key="1">
    <source>
        <dbReference type="EMBL" id="GBM68643.1"/>
    </source>
</evidence>
<dbReference type="Proteomes" id="UP000499080">
    <property type="component" value="Unassembled WGS sequence"/>
</dbReference>
<dbReference type="EMBL" id="BGPR01002154">
    <property type="protein sequence ID" value="GBM68643.1"/>
    <property type="molecule type" value="Genomic_DNA"/>
</dbReference>
<accession>A0A4Y2HTU3</accession>
<reference evidence="1 2" key="1">
    <citation type="journal article" date="2019" name="Sci. Rep.">
        <title>Orb-weaving spider Araneus ventricosus genome elucidates the spidroin gene catalogue.</title>
        <authorList>
            <person name="Kono N."/>
            <person name="Nakamura H."/>
            <person name="Ohtoshi R."/>
            <person name="Moran D.A.P."/>
            <person name="Shinohara A."/>
            <person name="Yoshida Y."/>
            <person name="Fujiwara M."/>
            <person name="Mori M."/>
            <person name="Tomita M."/>
            <person name="Arakawa K."/>
        </authorList>
    </citation>
    <scope>NUCLEOTIDE SEQUENCE [LARGE SCALE GENOMIC DNA]</scope>
</reference>
<name>A0A4Y2HTU3_ARAVE</name>
<proteinExistence type="predicted"/>
<protein>
    <submittedName>
        <fullName evidence="1">Uncharacterized protein</fullName>
    </submittedName>
</protein>
<comment type="caution">
    <text evidence="1">The sequence shown here is derived from an EMBL/GenBank/DDBJ whole genome shotgun (WGS) entry which is preliminary data.</text>
</comment>